<name>A0A1I7WI90_HETBA</name>
<reference evidence="2" key="1">
    <citation type="submission" date="2016-11" db="UniProtKB">
        <authorList>
            <consortium name="WormBaseParasite"/>
        </authorList>
    </citation>
    <scope>IDENTIFICATION</scope>
</reference>
<dbReference type="WBParaSite" id="Hba_04707">
    <property type="protein sequence ID" value="Hba_04707"/>
    <property type="gene ID" value="Hba_04707"/>
</dbReference>
<evidence type="ECO:0000313" key="2">
    <source>
        <dbReference type="WBParaSite" id="Hba_04707"/>
    </source>
</evidence>
<accession>A0A1I7WI90</accession>
<dbReference type="AlphaFoldDB" id="A0A1I7WI90"/>
<evidence type="ECO:0000313" key="1">
    <source>
        <dbReference type="Proteomes" id="UP000095283"/>
    </source>
</evidence>
<sequence length="59" mass="6777">MGRNDSIISLLSGRKYSTMSHEDEDVNSRKSLKKCSCIRLLFKSNLQENSINSKSKNHF</sequence>
<protein>
    <submittedName>
        <fullName evidence="2">Uncharacterized protein</fullName>
    </submittedName>
</protein>
<dbReference type="Proteomes" id="UP000095283">
    <property type="component" value="Unplaced"/>
</dbReference>
<proteinExistence type="predicted"/>
<organism evidence="1 2">
    <name type="scientific">Heterorhabditis bacteriophora</name>
    <name type="common">Entomopathogenic nematode worm</name>
    <dbReference type="NCBI Taxonomy" id="37862"/>
    <lineage>
        <taxon>Eukaryota</taxon>
        <taxon>Metazoa</taxon>
        <taxon>Ecdysozoa</taxon>
        <taxon>Nematoda</taxon>
        <taxon>Chromadorea</taxon>
        <taxon>Rhabditida</taxon>
        <taxon>Rhabditina</taxon>
        <taxon>Rhabditomorpha</taxon>
        <taxon>Strongyloidea</taxon>
        <taxon>Heterorhabditidae</taxon>
        <taxon>Heterorhabditis</taxon>
    </lineage>
</organism>
<keyword evidence="1" id="KW-1185">Reference proteome</keyword>